<sequence>MGKRTFIISAISFTTLFLVACQEEESLPNQKNQNPTTIQVKDSDPIKKQTLSNEQIANHLADLANDVPNVQGATSVVAGSYAVVGIDVDKDLDRSRVGTIKYTVLEALQEDPYGKTAIVIADADGTERIKQMADKIEQGHPIQGVVDELSAIVGRYMPEFPINEDQPSEPDQNEEVIPKEDEKELDQIQDDQSNNKINESS</sequence>
<dbReference type="InterPro" id="IPR019076">
    <property type="entry name" value="Spore_lipoprot_YhcN/YlaJ-like"/>
</dbReference>
<dbReference type="RefSeq" id="WP_272435481.1">
    <property type="nucleotide sequence ID" value="NZ_JAMQKB010000002.1"/>
</dbReference>
<name>A0A9X3WRY2_9BACI</name>
<evidence type="ECO:0000256" key="1">
    <source>
        <dbReference type="SAM" id="MobiDB-lite"/>
    </source>
</evidence>
<reference evidence="2" key="1">
    <citation type="submission" date="2022-06" db="EMBL/GenBank/DDBJ databases">
        <title>Aquibacillus sp. a new bacterium isolated from soil saline samples.</title>
        <authorList>
            <person name="Galisteo C."/>
            <person name="De La Haba R."/>
            <person name="Sanchez-Porro C."/>
            <person name="Ventosa A."/>
        </authorList>
    </citation>
    <scope>NUCLEOTIDE SEQUENCE</scope>
    <source>
        <strain evidence="2">3ASR75-11</strain>
    </source>
</reference>
<keyword evidence="3" id="KW-1185">Reference proteome</keyword>
<organism evidence="2 3">
    <name type="scientific">Terrihalobacillus insolitus</name>
    <dbReference type="NCBI Taxonomy" id="2950438"/>
    <lineage>
        <taxon>Bacteria</taxon>
        <taxon>Bacillati</taxon>
        <taxon>Bacillota</taxon>
        <taxon>Bacilli</taxon>
        <taxon>Bacillales</taxon>
        <taxon>Bacillaceae</taxon>
        <taxon>Terrihalobacillus</taxon>
    </lineage>
</organism>
<dbReference type="NCBIfam" id="TIGR02898">
    <property type="entry name" value="spore_YhcN_YlaJ"/>
    <property type="match status" value="1"/>
</dbReference>
<dbReference type="Pfam" id="PF09580">
    <property type="entry name" value="Spore_YhcN_YlaJ"/>
    <property type="match status" value="1"/>
</dbReference>
<dbReference type="GO" id="GO:0030435">
    <property type="term" value="P:sporulation resulting in formation of a cellular spore"/>
    <property type="evidence" value="ECO:0007669"/>
    <property type="project" value="InterPro"/>
</dbReference>
<feature type="region of interest" description="Disordered" evidence="1">
    <location>
        <begin position="158"/>
        <end position="201"/>
    </location>
</feature>
<dbReference type="Proteomes" id="UP001145050">
    <property type="component" value="Unassembled WGS sequence"/>
</dbReference>
<accession>A0A9X3WRY2</accession>
<comment type="caution">
    <text evidence="2">The sequence shown here is derived from an EMBL/GenBank/DDBJ whole genome shotgun (WGS) entry which is preliminary data.</text>
</comment>
<keyword evidence="2" id="KW-0449">Lipoprotein</keyword>
<proteinExistence type="predicted"/>
<feature type="compositionally biased region" description="Polar residues" evidence="1">
    <location>
        <begin position="190"/>
        <end position="201"/>
    </location>
</feature>
<evidence type="ECO:0000313" key="3">
    <source>
        <dbReference type="Proteomes" id="UP001145050"/>
    </source>
</evidence>
<dbReference type="AlphaFoldDB" id="A0A9X3WRY2"/>
<evidence type="ECO:0000313" key="2">
    <source>
        <dbReference type="EMBL" id="MDC3423733.1"/>
    </source>
</evidence>
<protein>
    <submittedName>
        <fullName evidence="2">YhcN/YlaJ family sporulation lipoprotein</fullName>
    </submittedName>
</protein>
<dbReference type="InterPro" id="IPR014247">
    <property type="entry name" value="Spore_lipoprot_YhcN/YlaJ"/>
</dbReference>
<dbReference type="PROSITE" id="PS51257">
    <property type="entry name" value="PROKAR_LIPOPROTEIN"/>
    <property type="match status" value="1"/>
</dbReference>
<feature type="compositionally biased region" description="Basic and acidic residues" evidence="1">
    <location>
        <begin position="176"/>
        <end position="186"/>
    </location>
</feature>
<dbReference type="EMBL" id="JAMQKB010000002">
    <property type="protein sequence ID" value="MDC3423733.1"/>
    <property type="molecule type" value="Genomic_DNA"/>
</dbReference>
<gene>
    <name evidence="2" type="ORF">NC797_04325</name>
</gene>